<name>X1SIF2_9ZZZZ</name>
<proteinExistence type="predicted"/>
<sequence length="279" mass="32132">TVTFIDVGWGDSIFIEYLDDAGNYHYGLVDCNDEIENERYLSLSAYTFIKQHFELRGHDFSNDPAFFFILLTHWHADHSCGLPRIIDKWGTRHFWYPKTDEEDFDTLLAQINDPDARIERPEAVNLGKKLPDLGGGVSLIPRWPPYTESGPYDSNPNNTSVVLELDYDSVRIVLTGDCTAKNWPDIIANTSKNRLRVIQAPHHGAKDGLFKGSQTPWLDFLGQDAVVALSSHIYPHRHPNQQVIDKLRAVNRKHVRTDEHFHLVFEVENGKYRTKYSHF</sequence>
<dbReference type="SUPFAM" id="SSF56281">
    <property type="entry name" value="Metallo-hydrolase/oxidoreductase"/>
    <property type="match status" value="1"/>
</dbReference>
<feature type="domain" description="Metallo-beta-lactamase" evidence="1">
    <location>
        <begin position="69"/>
        <end position="177"/>
    </location>
</feature>
<dbReference type="Gene3D" id="3.60.15.10">
    <property type="entry name" value="Ribonuclease Z/Hydroxyacylglutathione hydrolase-like"/>
    <property type="match status" value="1"/>
</dbReference>
<organism evidence="2">
    <name type="scientific">marine sediment metagenome</name>
    <dbReference type="NCBI Taxonomy" id="412755"/>
    <lineage>
        <taxon>unclassified sequences</taxon>
        <taxon>metagenomes</taxon>
        <taxon>ecological metagenomes</taxon>
    </lineage>
</organism>
<comment type="caution">
    <text evidence="2">The sequence shown here is derived from an EMBL/GenBank/DDBJ whole genome shotgun (WGS) entry which is preliminary data.</text>
</comment>
<dbReference type="PANTHER" id="PTHR30619:SF1">
    <property type="entry name" value="RECOMBINATION PROTEIN 2"/>
    <property type="match status" value="1"/>
</dbReference>
<dbReference type="InterPro" id="IPR052159">
    <property type="entry name" value="Competence_DNA_uptake"/>
</dbReference>
<protein>
    <recommendedName>
        <fullName evidence="1">Metallo-beta-lactamase domain-containing protein</fullName>
    </recommendedName>
</protein>
<dbReference type="EMBL" id="BARW01010351">
    <property type="protein sequence ID" value="GAI75185.1"/>
    <property type="molecule type" value="Genomic_DNA"/>
</dbReference>
<gene>
    <name evidence="2" type="ORF">S12H4_20411</name>
</gene>
<evidence type="ECO:0000259" key="1">
    <source>
        <dbReference type="Pfam" id="PF00753"/>
    </source>
</evidence>
<dbReference type="PANTHER" id="PTHR30619">
    <property type="entry name" value="DNA INTERNALIZATION/COMPETENCE PROTEIN COMEC/REC2"/>
    <property type="match status" value="1"/>
</dbReference>
<dbReference type="Pfam" id="PF00753">
    <property type="entry name" value="Lactamase_B"/>
    <property type="match status" value="1"/>
</dbReference>
<feature type="non-terminal residue" evidence="2">
    <location>
        <position position="279"/>
    </location>
</feature>
<feature type="non-terminal residue" evidence="2">
    <location>
        <position position="1"/>
    </location>
</feature>
<dbReference type="AlphaFoldDB" id="X1SIF2"/>
<dbReference type="InterPro" id="IPR036866">
    <property type="entry name" value="RibonucZ/Hydroxyglut_hydro"/>
</dbReference>
<dbReference type="InterPro" id="IPR001279">
    <property type="entry name" value="Metallo-B-lactamas"/>
</dbReference>
<reference evidence="2" key="1">
    <citation type="journal article" date="2014" name="Front. Microbiol.">
        <title>High frequency of phylogenetically diverse reductive dehalogenase-homologous genes in deep subseafloor sedimentary metagenomes.</title>
        <authorList>
            <person name="Kawai M."/>
            <person name="Futagami T."/>
            <person name="Toyoda A."/>
            <person name="Takaki Y."/>
            <person name="Nishi S."/>
            <person name="Hori S."/>
            <person name="Arai W."/>
            <person name="Tsubouchi T."/>
            <person name="Morono Y."/>
            <person name="Uchiyama I."/>
            <person name="Ito T."/>
            <person name="Fujiyama A."/>
            <person name="Inagaki F."/>
            <person name="Takami H."/>
        </authorList>
    </citation>
    <scope>NUCLEOTIDE SEQUENCE</scope>
    <source>
        <strain evidence="2">Expedition CK06-06</strain>
    </source>
</reference>
<accession>X1SIF2</accession>
<evidence type="ECO:0000313" key="2">
    <source>
        <dbReference type="EMBL" id="GAI75185.1"/>
    </source>
</evidence>